<dbReference type="RefSeq" id="WP_281791823.1">
    <property type="nucleotide sequence ID" value="NZ_BSDR01000001.1"/>
</dbReference>
<evidence type="ECO:0000313" key="15">
    <source>
        <dbReference type="Proteomes" id="UP001144372"/>
    </source>
</evidence>
<organism evidence="14 15">
    <name type="scientific">Desulforhabdus amnigena</name>
    <dbReference type="NCBI Taxonomy" id="40218"/>
    <lineage>
        <taxon>Bacteria</taxon>
        <taxon>Pseudomonadati</taxon>
        <taxon>Thermodesulfobacteriota</taxon>
        <taxon>Syntrophobacteria</taxon>
        <taxon>Syntrophobacterales</taxon>
        <taxon>Syntrophobacteraceae</taxon>
        <taxon>Desulforhabdus</taxon>
    </lineage>
</organism>
<dbReference type="SMART" id="SM00387">
    <property type="entry name" value="HATPase_c"/>
    <property type="match status" value="1"/>
</dbReference>
<dbReference type="AlphaFoldDB" id="A0A9W6CUM4"/>
<evidence type="ECO:0000256" key="10">
    <source>
        <dbReference type="ARBA" id="ARBA00023136"/>
    </source>
</evidence>
<dbReference type="SMART" id="SM00388">
    <property type="entry name" value="HisKA"/>
    <property type="match status" value="1"/>
</dbReference>
<dbReference type="Gene3D" id="3.30.565.10">
    <property type="entry name" value="Histidine kinase-like ATPase, C-terminal domain"/>
    <property type="match status" value="1"/>
</dbReference>
<accession>A0A9W6CUM4</accession>
<dbReference type="Pfam" id="PF00512">
    <property type="entry name" value="HisKA"/>
    <property type="match status" value="1"/>
</dbReference>
<dbReference type="SUPFAM" id="SSF158472">
    <property type="entry name" value="HAMP domain-like"/>
    <property type="match status" value="1"/>
</dbReference>
<sequence length="466" mass="52226">MRIRSIRARLTLWYISVLALTILMLGGTVYGLLSYSLIHEVDNVLNDVAKVLAERVHGGSTTFFPSDINEIFKRFLGFAPWDPYYQMIDPRSRHEPHSQVPESQTIPLSRKALENAYVGRSTFETMEGTSSYPLRTLTMPVMEGGRLHRLIRIGMSLQNVYETLFRFLLILGTLFPMGLLLAGLGGWILARRALKPVDRMAEAAQRISAQHLADRLEETGAGDELDRLAKTLNQMLTRLDKAFNQIRQFSADASHELQTPLTILKGELEVALRSSRTSEEYRETLKSALEEIDRIAHLVEGLLILARSEAGMLRIDRQPVDLAKLAEEVFWRFKTLADSDSIDFSLSASDPVFVQGDRERLRRLLFNLLDNSIKYTGRGGQISLSLKQVDNWVYLEVSDSGMGISKENLERIFQPFYRSEEALSSPGSGLGLSIARSIALAHGGRVEVQSSPGRGSTFTVILPVLS</sequence>
<comment type="subcellular location">
    <subcellularLocation>
        <location evidence="2">Membrane</location>
        <topology evidence="2">Multi-pass membrane protein</topology>
    </subcellularLocation>
</comment>
<evidence type="ECO:0000256" key="1">
    <source>
        <dbReference type="ARBA" id="ARBA00000085"/>
    </source>
</evidence>
<dbReference type="SUPFAM" id="SSF55874">
    <property type="entry name" value="ATPase domain of HSP90 chaperone/DNA topoisomerase II/histidine kinase"/>
    <property type="match status" value="1"/>
</dbReference>
<dbReference type="InterPro" id="IPR036097">
    <property type="entry name" value="HisK_dim/P_sf"/>
</dbReference>
<evidence type="ECO:0000313" key="14">
    <source>
        <dbReference type="EMBL" id="GLI32789.1"/>
    </source>
</evidence>
<evidence type="ECO:0000256" key="11">
    <source>
        <dbReference type="SAM" id="Phobius"/>
    </source>
</evidence>
<proteinExistence type="predicted"/>
<feature type="transmembrane region" description="Helical" evidence="11">
    <location>
        <begin position="12"/>
        <end position="33"/>
    </location>
</feature>
<name>A0A9W6CUM4_9BACT</name>
<evidence type="ECO:0000256" key="9">
    <source>
        <dbReference type="ARBA" id="ARBA00023012"/>
    </source>
</evidence>
<evidence type="ECO:0000256" key="4">
    <source>
        <dbReference type="ARBA" id="ARBA00022553"/>
    </source>
</evidence>
<keyword evidence="9" id="KW-0902">Two-component regulatory system</keyword>
<dbReference type="Proteomes" id="UP001144372">
    <property type="component" value="Unassembled WGS sequence"/>
</dbReference>
<dbReference type="EC" id="2.7.13.3" evidence="3"/>
<evidence type="ECO:0000256" key="6">
    <source>
        <dbReference type="ARBA" id="ARBA00022692"/>
    </source>
</evidence>
<evidence type="ECO:0000256" key="3">
    <source>
        <dbReference type="ARBA" id="ARBA00012438"/>
    </source>
</evidence>
<dbReference type="PANTHER" id="PTHR45436">
    <property type="entry name" value="SENSOR HISTIDINE KINASE YKOH"/>
    <property type="match status" value="1"/>
</dbReference>
<feature type="transmembrane region" description="Helical" evidence="11">
    <location>
        <begin position="164"/>
        <end position="190"/>
    </location>
</feature>
<comment type="catalytic activity">
    <reaction evidence="1">
        <text>ATP + protein L-histidine = ADP + protein N-phospho-L-histidine.</text>
        <dbReference type="EC" id="2.7.13.3"/>
    </reaction>
</comment>
<dbReference type="Pfam" id="PF02518">
    <property type="entry name" value="HATPase_c"/>
    <property type="match status" value="1"/>
</dbReference>
<dbReference type="Gene3D" id="6.10.340.10">
    <property type="match status" value="1"/>
</dbReference>
<dbReference type="InterPro" id="IPR036890">
    <property type="entry name" value="HATPase_C_sf"/>
</dbReference>
<dbReference type="EMBL" id="BSDR01000001">
    <property type="protein sequence ID" value="GLI32789.1"/>
    <property type="molecule type" value="Genomic_DNA"/>
</dbReference>
<dbReference type="SMART" id="SM00304">
    <property type="entry name" value="HAMP"/>
    <property type="match status" value="1"/>
</dbReference>
<dbReference type="InterPro" id="IPR004358">
    <property type="entry name" value="Sig_transdc_His_kin-like_C"/>
</dbReference>
<dbReference type="FunFam" id="3.30.565.10:FF:000006">
    <property type="entry name" value="Sensor histidine kinase WalK"/>
    <property type="match status" value="1"/>
</dbReference>
<evidence type="ECO:0000259" key="13">
    <source>
        <dbReference type="PROSITE" id="PS50885"/>
    </source>
</evidence>
<dbReference type="PANTHER" id="PTHR45436:SF15">
    <property type="entry name" value="SENSOR HISTIDINE KINASE CUSS"/>
    <property type="match status" value="1"/>
</dbReference>
<keyword evidence="4" id="KW-0597">Phosphoprotein</keyword>
<evidence type="ECO:0000256" key="5">
    <source>
        <dbReference type="ARBA" id="ARBA00022679"/>
    </source>
</evidence>
<dbReference type="InterPro" id="IPR005467">
    <property type="entry name" value="His_kinase_dom"/>
</dbReference>
<dbReference type="PRINTS" id="PR00344">
    <property type="entry name" value="BCTRLSENSOR"/>
</dbReference>
<evidence type="ECO:0000256" key="7">
    <source>
        <dbReference type="ARBA" id="ARBA00022777"/>
    </source>
</evidence>
<dbReference type="CDD" id="cd06225">
    <property type="entry name" value="HAMP"/>
    <property type="match status" value="1"/>
</dbReference>
<protein>
    <recommendedName>
        <fullName evidence="3">histidine kinase</fullName>
        <ecNumber evidence="3">2.7.13.3</ecNumber>
    </recommendedName>
</protein>
<keyword evidence="7 14" id="KW-0418">Kinase</keyword>
<dbReference type="GO" id="GO:0005886">
    <property type="term" value="C:plasma membrane"/>
    <property type="evidence" value="ECO:0007669"/>
    <property type="project" value="TreeGrafter"/>
</dbReference>
<keyword evidence="8 11" id="KW-1133">Transmembrane helix</keyword>
<evidence type="ECO:0000256" key="2">
    <source>
        <dbReference type="ARBA" id="ARBA00004141"/>
    </source>
</evidence>
<feature type="domain" description="HAMP" evidence="13">
    <location>
        <begin position="191"/>
        <end position="244"/>
    </location>
</feature>
<evidence type="ECO:0000259" key="12">
    <source>
        <dbReference type="PROSITE" id="PS50109"/>
    </source>
</evidence>
<dbReference type="InterPro" id="IPR003661">
    <property type="entry name" value="HisK_dim/P_dom"/>
</dbReference>
<dbReference type="InterPro" id="IPR003594">
    <property type="entry name" value="HATPase_dom"/>
</dbReference>
<keyword evidence="10 11" id="KW-0472">Membrane</keyword>
<dbReference type="Pfam" id="PF00672">
    <property type="entry name" value="HAMP"/>
    <property type="match status" value="1"/>
</dbReference>
<comment type="caution">
    <text evidence="14">The sequence shown here is derived from an EMBL/GenBank/DDBJ whole genome shotgun (WGS) entry which is preliminary data.</text>
</comment>
<dbReference type="InterPro" id="IPR003660">
    <property type="entry name" value="HAMP_dom"/>
</dbReference>
<keyword evidence="6 11" id="KW-0812">Transmembrane</keyword>
<dbReference type="Gene3D" id="1.10.287.130">
    <property type="match status" value="1"/>
</dbReference>
<dbReference type="CDD" id="cd00082">
    <property type="entry name" value="HisKA"/>
    <property type="match status" value="1"/>
</dbReference>
<gene>
    <name evidence="14" type="ORF">DAMNIGENAA_02220</name>
</gene>
<reference evidence="14" key="1">
    <citation type="submission" date="2022-12" db="EMBL/GenBank/DDBJ databases">
        <title>Reference genome sequencing for broad-spectrum identification of bacterial and archaeal isolates by mass spectrometry.</title>
        <authorList>
            <person name="Sekiguchi Y."/>
            <person name="Tourlousse D.M."/>
        </authorList>
    </citation>
    <scope>NUCLEOTIDE SEQUENCE</scope>
    <source>
        <strain evidence="14">ASRB1</strain>
    </source>
</reference>
<evidence type="ECO:0000256" key="8">
    <source>
        <dbReference type="ARBA" id="ARBA00022989"/>
    </source>
</evidence>
<dbReference type="PROSITE" id="PS50109">
    <property type="entry name" value="HIS_KIN"/>
    <property type="match status" value="1"/>
</dbReference>
<dbReference type="GO" id="GO:0000155">
    <property type="term" value="F:phosphorelay sensor kinase activity"/>
    <property type="evidence" value="ECO:0007669"/>
    <property type="project" value="InterPro"/>
</dbReference>
<feature type="domain" description="Histidine kinase" evidence="12">
    <location>
        <begin position="252"/>
        <end position="466"/>
    </location>
</feature>
<dbReference type="PROSITE" id="PS50885">
    <property type="entry name" value="HAMP"/>
    <property type="match status" value="1"/>
</dbReference>
<dbReference type="SUPFAM" id="SSF47384">
    <property type="entry name" value="Homodimeric domain of signal transducing histidine kinase"/>
    <property type="match status" value="1"/>
</dbReference>
<dbReference type="InterPro" id="IPR050428">
    <property type="entry name" value="TCS_sensor_his_kinase"/>
</dbReference>
<dbReference type="CDD" id="cd00075">
    <property type="entry name" value="HATPase"/>
    <property type="match status" value="1"/>
</dbReference>
<keyword evidence="5" id="KW-0808">Transferase</keyword>
<dbReference type="FunFam" id="1.10.287.130:FF:000001">
    <property type="entry name" value="Two-component sensor histidine kinase"/>
    <property type="match status" value="1"/>
</dbReference>
<keyword evidence="15" id="KW-1185">Reference proteome</keyword>